<feature type="region of interest" description="Disordered" evidence="6">
    <location>
        <begin position="118"/>
        <end position="143"/>
    </location>
</feature>
<protein>
    <submittedName>
        <fullName evidence="8">Uncharacterized protein</fullName>
    </submittedName>
</protein>
<keyword evidence="2 7" id="KW-0812">Transmembrane</keyword>
<comment type="subcellular location">
    <subcellularLocation>
        <location evidence="1">Membrane</location>
        <topology evidence="1">Multi-pass membrane protein</topology>
    </subcellularLocation>
</comment>
<comment type="caution">
    <text evidence="8">The sequence shown here is derived from an EMBL/GenBank/DDBJ whole genome shotgun (WGS) entry which is preliminary data.</text>
</comment>
<evidence type="ECO:0000313" key="8">
    <source>
        <dbReference type="EMBL" id="KAK5088294.1"/>
    </source>
</evidence>
<dbReference type="GO" id="GO:0005741">
    <property type="term" value="C:mitochondrial outer membrane"/>
    <property type="evidence" value="ECO:0007669"/>
    <property type="project" value="TreeGrafter"/>
</dbReference>
<name>A0AAN7T512_9EURO</name>
<dbReference type="EMBL" id="JAVRRJ010000002">
    <property type="protein sequence ID" value="KAK5088294.1"/>
    <property type="molecule type" value="Genomic_DNA"/>
</dbReference>
<dbReference type="PANTHER" id="PTHR37278:SF1">
    <property type="entry name" value="AUTOPHAGY-RELATED PROTEIN 33-RELATED"/>
    <property type="match status" value="1"/>
</dbReference>
<evidence type="ECO:0000256" key="2">
    <source>
        <dbReference type="ARBA" id="ARBA00022692"/>
    </source>
</evidence>
<dbReference type="InterPro" id="IPR051668">
    <property type="entry name" value="ATG33"/>
</dbReference>
<dbReference type="GO" id="GO:0000422">
    <property type="term" value="P:autophagy of mitochondrion"/>
    <property type="evidence" value="ECO:0007669"/>
    <property type="project" value="TreeGrafter"/>
</dbReference>
<evidence type="ECO:0000256" key="5">
    <source>
        <dbReference type="ARBA" id="ARBA00038013"/>
    </source>
</evidence>
<dbReference type="PANTHER" id="PTHR37278">
    <property type="entry name" value="AUTOPHAGY-RELATED PROTEIN 33-RELATED"/>
    <property type="match status" value="1"/>
</dbReference>
<evidence type="ECO:0000256" key="7">
    <source>
        <dbReference type="SAM" id="Phobius"/>
    </source>
</evidence>
<keyword evidence="3 7" id="KW-1133">Transmembrane helix</keyword>
<feature type="transmembrane region" description="Helical" evidence="7">
    <location>
        <begin position="85"/>
        <end position="104"/>
    </location>
</feature>
<gene>
    <name evidence="8" type="ORF">LTR05_002511</name>
</gene>
<evidence type="ECO:0000313" key="9">
    <source>
        <dbReference type="Proteomes" id="UP001309876"/>
    </source>
</evidence>
<evidence type="ECO:0000256" key="6">
    <source>
        <dbReference type="SAM" id="MobiDB-lite"/>
    </source>
</evidence>
<evidence type="ECO:0000256" key="1">
    <source>
        <dbReference type="ARBA" id="ARBA00004141"/>
    </source>
</evidence>
<reference evidence="8 9" key="1">
    <citation type="submission" date="2023-08" db="EMBL/GenBank/DDBJ databases">
        <title>Black Yeasts Isolated from many extreme environments.</title>
        <authorList>
            <person name="Coleine C."/>
            <person name="Stajich J.E."/>
            <person name="Selbmann L."/>
        </authorList>
    </citation>
    <scope>NUCLEOTIDE SEQUENCE [LARGE SCALE GENOMIC DNA]</scope>
    <source>
        <strain evidence="8 9">CCFEE 5910</strain>
    </source>
</reference>
<feature type="transmembrane region" description="Helical" evidence="7">
    <location>
        <begin position="59"/>
        <end position="79"/>
    </location>
</feature>
<sequence length="207" mass="22228">MGVCPITLTKFVGTFSLGLLTGTSYTLATVALPTLALLPSASTASRTLNALQTSTTRTCLTLASISSLSLVTAFTLASRRNKHPYLLWTALVSFLGGQGVEWWFNGFERFPTFTSRRTAKNQQSSASLEESMTRGRKTNGMADSEYVSVNARESSSGSEDAAGQLDDVNGEKVEMEMARERRVQFVRTAVSGVAFMMGVVGVWGDGA</sequence>
<evidence type="ECO:0000256" key="4">
    <source>
        <dbReference type="ARBA" id="ARBA00023136"/>
    </source>
</evidence>
<evidence type="ECO:0000256" key="3">
    <source>
        <dbReference type="ARBA" id="ARBA00022989"/>
    </source>
</evidence>
<dbReference type="GO" id="GO:0016236">
    <property type="term" value="P:macroautophagy"/>
    <property type="evidence" value="ECO:0007669"/>
    <property type="project" value="TreeGrafter"/>
</dbReference>
<comment type="similarity">
    <text evidence="5">Belongs to the ATG33 family.</text>
</comment>
<dbReference type="AlphaFoldDB" id="A0AAN7T512"/>
<keyword evidence="4 7" id="KW-0472">Membrane</keyword>
<organism evidence="8 9">
    <name type="scientific">Lithohypha guttulata</name>
    <dbReference type="NCBI Taxonomy" id="1690604"/>
    <lineage>
        <taxon>Eukaryota</taxon>
        <taxon>Fungi</taxon>
        <taxon>Dikarya</taxon>
        <taxon>Ascomycota</taxon>
        <taxon>Pezizomycotina</taxon>
        <taxon>Eurotiomycetes</taxon>
        <taxon>Chaetothyriomycetidae</taxon>
        <taxon>Chaetothyriales</taxon>
        <taxon>Trichomeriaceae</taxon>
        <taxon>Lithohypha</taxon>
    </lineage>
</organism>
<keyword evidence="9" id="KW-1185">Reference proteome</keyword>
<dbReference type="Proteomes" id="UP001309876">
    <property type="component" value="Unassembled WGS sequence"/>
</dbReference>
<feature type="transmembrane region" description="Helical" evidence="7">
    <location>
        <begin position="15"/>
        <end position="38"/>
    </location>
</feature>
<proteinExistence type="inferred from homology"/>
<feature type="region of interest" description="Disordered" evidence="6">
    <location>
        <begin position="149"/>
        <end position="168"/>
    </location>
</feature>
<feature type="transmembrane region" description="Helical" evidence="7">
    <location>
        <begin position="185"/>
        <end position="204"/>
    </location>
</feature>
<accession>A0AAN7T512</accession>
<feature type="compositionally biased region" description="Polar residues" evidence="6">
    <location>
        <begin position="118"/>
        <end position="130"/>
    </location>
</feature>